<feature type="non-terminal residue" evidence="2">
    <location>
        <position position="1"/>
    </location>
</feature>
<evidence type="ECO:0000313" key="2">
    <source>
        <dbReference type="EMBL" id="GAG41757.1"/>
    </source>
</evidence>
<dbReference type="AlphaFoldDB" id="X0Y321"/>
<feature type="region of interest" description="Disordered" evidence="1">
    <location>
        <begin position="14"/>
        <end position="45"/>
    </location>
</feature>
<gene>
    <name evidence="2" type="ORF">S01H1_64449</name>
</gene>
<protein>
    <submittedName>
        <fullName evidence="2">Uncharacterized protein</fullName>
    </submittedName>
</protein>
<evidence type="ECO:0000256" key="1">
    <source>
        <dbReference type="SAM" id="MobiDB-lite"/>
    </source>
</evidence>
<proteinExistence type="predicted"/>
<sequence length="45" mass="5195">RVVMPAFIIDLRKDEREREEDAERDLQREGGSFVQLYGGGDTPSR</sequence>
<comment type="caution">
    <text evidence="2">The sequence shown here is derived from an EMBL/GenBank/DDBJ whole genome shotgun (WGS) entry which is preliminary data.</text>
</comment>
<reference evidence="2" key="1">
    <citation type="journal article" date="2014" name="Front. Microbiol.">
        <title>High frequency of phylogenetically diverse reductive dehalogenase-homologous genes in deep subseafloor sedimentary metagenomes.</title>
        <authorList>
            <person name="Kawai M."/>
            <person name="Futagami T."/>
            <person name="Toyoda A."/>
            <person name="Takaki Y."/>
            <person name="Nishi S."/>
            <person name="Hori S."/>
            <person name="Arai W."/>
            <person name="Tsubouchi T."/>
            <person name="Morono Y."/>
            <person name="Uchiyama I."/>
            <person name="Ito T."/>
            <person name="Fujiyama A."/>
            <person name="Inagaki F."/>
            <person name="Takami H."/>
        </authorList>
    </citation>
    <scope>NUCLEOTIDE SEQUENCE</scope>
    <source>
        <strain evidence="2">Expedition CK06-06</strain>
    </source>
</reference>
<feature type="compositionally biased region" description="Basic and acidic residues" evidence="1">
    <location>
        <begin position="14"/>
        <end position="28"/>
    </location>
</feature>
<accession>X0Y321</accession>
<dbReference type="EMBL" id="BARS01042481">
    <property type="protein sequence ID" value="GAG41757.1"/>
    <property type="molecule type" value="Genomic_DNA"/>
</dbReference>
<name>X0Y321_9ZZZZ</name>
<organism evidence="2">
    <name type="scientific">marine sediment metagenome</name>
    <dbReference type="NCBI Taxonomy" id="412755"/>
    <lineage>
        <taxon>unclassified sequences</taxon>
        <taxon>metagenomes</taxon>
        <taxon>ecological metagenomes</taxon>
    </lineage>
</organism>